<name>A0A484HJA3_9BACT</name>
<accession>A0A484HJA3</accession>
<reference evidence="1" key="1">
    <citation type="submission" date="2019-01" db="EMBL/GenBank/DDBJ databases">
        <authorList>
            <consortium name="Genoscope - CEA"/>
            <person name="William W."/>
        </authorList>
    </citation>
    <scope>NUCLEOTIDE SEQUENCE</scope>
    <source>
        <strain evidence="1">CR-1</strain>
    </source>
</reference>
<dbReference type="InterPro" id="IPR038071">
    <property type="entry name" value="UROD/MetE-like_sf"/>
</dbReference>
<evidence type="ECO:0000313" key="1">
    <source>
        <dbReference type="EMBL" id="VEN75204.1"/>
    </source>
</evidence>
<sequence>MTPLFTGDGATALIGSMPLSDHAEALDHVFSHSPDIPSWVQLPRFSKEGMIPQFAPGLPGLLEKDGDFFVDSDSQGFSEALTAFYEDYLAVAEGGEFPENSRFALSPDSAEGFFLFLKRLSDPPQKPKAAKGQVTGPITLTTGIKDQTGRAIFYDPQLRDAAVKMLSMKAVWQTRRLLEASGGAPVIVFLDEPSLAGFGTSEHIAMSREETLECLKEVAGAVSAAGGIPGVHVCANTDWSIVLESGAVIVNFDAYAYFDRFVIYADSIKTFMESGGILAWGIVPTLRPEDIEKETARSLAESWMARAAQIEKTGLSRAAVLSGSLITPSCGTGSLEPAQALKVLELTRDVSKIIQNDYLD</sequence>
<proteinExistence type="predicted"/>
<organism evidence="1">
    <name type="scientific">uncultured Desulfobacteraceae bacterium</name>
    <dbReference type="NCBI Taxonomy" id="218296"/>
    <lineage>
        <taxon>Bacteria</taxon>
        <taxon>Pseudomonadati</taxon>
        <taxon>Thermodesulfobacteriota</taxon>
        <taxon>Desulfobacteria</taxon>
        <taxon>Desulfobacterales</taxon>
        <taxon>Desulfobacteraceae</taxon>
        <taxon>environmental samples</taxon>
    </lineage>
</organism>
<dbReference type="SUPFAM" id="SSF51726">
    <property type="entry name" value="UROD/MetE-like"/>
    <property type="match status" value="1"/>
</dbReference>
<gene>
    <name evidence="1" type="ORF">EPICR_70045</name>
</gene>
<dbReference type="EMBL" id="CAACVI010000050">
    <property type="protein sequence ID" value="VEN75204.1"/>
    <property type="molecule type" value="Genomic_DNA"/>
</dbReference>
<evidence type="ECO:0008006" key="2">
    <source>
        <dbReference type="Google" id="ProtNLM"/>
    </source>
</evidence>
<dbReference type="Gene3D" id="3.20.20.210">
    <property type="match status" value="1"/>
</dbReference>
<dbReference type="AlphaFoldDB" id="A0A484HJA3"/>
<protein>
    <recommendedName>
        <fullName evidence="2">Methionine synthase</fullName>
    </recommendedName>
</protein>